<feature type="region of interest" description="Disordered" evidence="1">
    <location>
        <begin position="1"/>
        <end position="26"/>
    </location>
</feature>
<feature type="compositionally biased region" description="Low complexity" evidence="1">
    <location>
        <begin position="1"/>
        <end position="20"/>
    </location>
</feature>
<accession>A0A8S1J557</accession>
<dbReference type="Proteomes" id="UP000708148">
    <property type="component" value="Unassembled WGS sequence"/>
</dbReference>
<sequence length="123" mass="13517">MRFLASTSAPALASTDTTSSWPSEAANKRAVSSVLVKRDSTSAPVSNDVSISTRDLEHRHLCNFACLSAVMFILFFLPDASSCRWLDRSLQKEEEWALTALVGQLATVAKINGQDHDHCYNTK</sequence>
<name>A0A8S1J557_9CHLO</name>
<dbReference type="EMBL" id="CAJHUC010001503">
    <property type="protein sequence ID" value="CAD7701340.1"/>
    <property type="molecule type" value="Genomic_DNA"/>
</dbReference>
<comment type="caution">
    <text evidence="2">The sequence shown here is derived from an EMBL/GenBank/DDBJ whole genome shotgun (WGS) entry which is preliminary data.</text>
</comment>
<evidence type="ECO:0000313" key="3">
    <source>
        <dbReference type="Proteomes" id="UP000708148"/>
    </source>
</evidence>
<reference evidence="2" key="1">
    <citation type="submission" date="2020-12" db="EMBL/GenBank/DDBJ databases">
        <authorList>
            <person name="Iha C."/>
        </authorList>
    </citation>
    <scope>NUCLEOTIDE SEQUENCE</scope>
</reference>
<proteinExistence type="predicted"/>
<dbReference type="AlphaFoldDB" id="A0A8S1J557"/>
<gene>
    <name evidence="2" type="ORF">OSTQU699_LOCUS6699</name>
</gene>
<keyword evidence="3" id="KW-1185">Reference proteome</keyword>
<evidence type="ECO:0000256" key="1">
    <source>
        <dbReference type="SAM" id="MobiDB-lite"/>
    </source>
</evidence>
<evidence type="ECO:0000313" key="2">
    <source>
        <dbReference type="EMBL" id="CAD7701340.1"/>
    </source>
</evidence>
<organism evidence="2 3">
    <name type="scientific">Ostreobium quekettii</name>
    <dbReference type="NCBI Taxonomy" id="121088"/>
    <lineage>
        <taxon>Eukaryota</taxon>
        <taxon>Viridiplantae</taxon>
        <taxon>Chlorophyta</taxon>
        <taxon>core chlorophytes</taxon>
        <taxon>Ulvophyceae</taxon>
        <taxon>TCBD clade</taxon>
        <taxon>Bryopsidales</taxon>
        <taxon>Ostreobineae</taxon>
        <taxon>Ostreobiaceae</taxon>
        <taxon>Ostreobium</taxon>
    </lineage>
</organism>
<protein>
    <submittedName>
        <fullName evidence="2">Uncharacterized protein</fullName>
    </submittedName>
</protein>